<organism evidence="1 2">
    <name type="scientific">Streptomyces scopuliridis</name>
    <dbReference type="NCBI Taxonomy" id="452529"/>
    <lineage>
        <taxon>Bacteria</taxon>
        <taxon>Bacillati</taxon>
        <taxon>Actinomycetota</taxon>
        <taxon>Actinomycetes</taxon>
        <taxon>Kitasatosporales</taxon>
        <taxon>Streptomycetaceae</taxon>
        <taxon>Streptomyces</taxon>
    </lineage>
</organism>
<accession>A0ACD4ZWV0</accession>
<name>A0ACD4ZWV0_9ACTN</name>
<dbReference type="Proteomes" id="UP001348369">
    <property type="component" value="Chromosome"/>
</dbReference>
<keyword evidence="2" id="KW-1185">Reference proteome</keyword>
<evidence type="ECO:0000313" key="2">
    <source>
        <dbReference type="Proteomes" id="UP001348369"/>
    </source>
</evidence>
<reference evidence="1" key="1">
    <citation type="submission" date="2022-10" db="EMBL/GenBank/DDBJ databases">
        <title>The complete genomes of actinobacterial strains from the NBC collection.</title>
        <authorList>
            <person name="Joergensen T.S."/>
            <person name="Alvarez Arevalo M."/>
            <person name="Sterndorff E.B."/>
            <person name="Faurdal D."/>
            <person name="Vuksanovic O."/>
            <person name="Mourched A.-S."/>
            <person name="Charusanti P."/>
            <person name="Shaw S."/>
            <person name="Blin K."/>
            <person name="Weber T."/>
        </authorList>
    </citation>
    <scope>NUCLEOTIDE SEQUENCE</scope>
    <source>
        <strain evidence="1">NBC 01771</strain>
    </source>
</reference>
<protein>
    <submittedName>
        <fullName evidence="1">LCP family protein</fullName>
    </submittedName>
</protein>
<proteinExistence type="predicted"/>
<evidence type="ECO:0000313" key="1">
    <source>
        <dbReference type="EMBL" id="WSC02930.1"/>
    </source>
</evidence>
<sequence length="441" mass="46406">MTRRGRIAVWSGGALAVVLIGVSGAAAWIYQDLNGNIHSADVDNKIGGGRPVNLSPGSKNILVVGSDSRGGDNAKYGKGLTTMQSDTLMVLHVSADRKWATVVSLPRDSWVDIPSCDKGNGSKSAPHKFKINEAFAIGGTSGEVSGAAACTIRTVEQNTGLRMDHFMSVDFQGFKGMVNALDGIEVCPETAIHDEKAHLDLDAGCQTVKDEEALGYVRTRYSVGDGSDLGRIGRQQEFMEALAAKAQEKLTSPNALYGFLDSATKSLTTDKALAGIKPLSGLASEVKGIPTDRLTFLTVPNYAREADVPTDRANVVWQYPQAAELFASLAKDTEVDKEKLEADAKSPVYAHTVRVQVLNGSGTTGRGAKVAETLRSAGFTIVGVGNAPEDTKKTTVGYPQDQAGPAEVLASRLPGSVAREDAGAAPGVVTLTVGKDFDAVR</sequence>
<gene>
    <name evidence="1" type="ORF">OG835_05400</name>
</gene>
<dbReference type="EMBL" id="CP109109">
    <property type="protein sequence ID" value="WSC02930.1"/>
    <property type="molecule type" value="Genomic_DNA"/>
</dbReference>